<dbReference type="InterPro" id="IPR008699">
    <property type="entry name" value="NDUFB8"/>
</dbReference>
<gene>
    <name evidence="1" type="ORF">DXG03_001708</name>
</gene>
<reference evidence="1" key="1">
    <citation type="submission" date="2020-07" db="EMBL/GenBank/DDBJ databases">
        <authorList>
            <person name="Nieuwenhuis M."/>
            <person name="Van De Peppel L.J.J."/>
        </authorList>
    </citation>
    <scope>NUCLEOTIDE SEQUENCE</scope>
    <source>
        <strain evidence="1">AP01</strain>
        <tissue evidence="1">Mycelium</tissue>
    </source>
</reference>
<keyword evidence="2" id="KW-1185">Reference proteome</keyword>
<dbReference type="PANTHER" id="PTHR12840:SF1">
    <property type="entry name" value="NADH DEHYDROGENASE [UBIQUINONE] 1 BETA SUBCOMPLEX SUBUNIT 8, MITOCHONDRIAL"/>
    <property type="match status" value="1"/>
</dbReference>
<comment type="caution">
    <text evidence="1">The sequence shown here is derived from an EMBL/GenBank/DDBJ whole genome shotgun (WGS) entry which is preliminary data.</text>
</comment>
<protein>
    <submittedName>
        <fullName evidence="1">Uncharacterized protein</fullName>
    </submittedName>
</protein>
<reference evidence="1" key="2">
    <citation type="submission" date="2021-10" db="EMBL/GenBank/DDBJ databases">
        <title>Phylogenomics reveals ancestral predisposition of the termite-cultivated fungus Termitomyces towards a domesticated lifestyle.</title>
        <authorList>
            <person name="Auxier B."/>
            <person name="Grum-Grzhimaylo A."/>
            <person name="Cardenas M.E."/>
            <person name="Lodge J.D."/>
            <person name="Laessoe T."/>
            <person name="Pedersen O."/>
            <person name="Smith M.E."/>
            <person name="Kuyper T.W."/>
            <person name="Franco-Molano E.A."/>
            <person name="Baroni T.J."/>
            <person name="Aanen D.K."/>
        </authorList>
    </citation>
    <scope>NUCLEOTIDE SEQUENCE</scope>
    <source>
        <strain evidence="1">AP01</strain>
        <tissue evidence="1">Mycelium</tissue>
    </source>
</reference>
<dbReference type="Proteomes" id="UP000775547">
    <property type="component" value="Unassembled WGS sequence"/>
</dbReference>
<dbReference type="PANTHER" id="PTHR12840">
    <property type="entry name" value="NADH-UBIQUINONE OXIDOREDUCTASE ASHI SUBUNIT"/>
    <property type="match status" value="1"/>
</dbReference>
<accession>A0A9P7GCT3</accession>
<proteinExistence type="predicted"/>
<dbReference type="GO" id="GO:0005739">
    <property type="term" value="C:mitochondrion"/>
    <property type="evidence" value="ECO:0007669"/>
    <property type="project" value="InterPro"/>
</dbReference>
<evidence type="ECO:0000313" key="1">
    <source>
        <dbReference type="EMBL" id="KAG5646985.1"/>
    </source>
</evidence>
<name>A0A9P7GCT3_9AGAR</name>
<dbReference type="EMBL" id="JABCKV010000014">
    <property type="protein sequence ID" value="KAG5646985.1"/>
    <property type="molecule type" value="Genomic_DNA"/>
</dbReference>
<dbReference type="OrthoDB" id="2014058at2759"/>
<evidence type="ECO:0000313" key="2">
    <source>
        <dbReference type="Proteomes" id="UP000775547"/>
    </source>
</evidence>
<organism evidence="1 2">
    <name type="scientific">Asterophora parasitica</name>
    <dbReference type="NCBI Taxonomy" id="117018"/>
    <lineage>
        <taxon>Eukaryota</taxon>
        <taxon>Fungi</taxon>
        <taxon>Dikarya</taxon>
        <taxon>Basidiomycota</taxon>
        <taxon>Agaricomycotina</taxon>
        <taxon>Agaricomycetes</taxon>
        <taxon>Agaricomycetidae</taxon>
        <taxon>Agaricales</taxon>
        <taxon>Tricholomatineae</taxon>
        <taxon>Lyophyllaceae</taxon>
        <taxon>Asterophora</taxon>
    </lineage>
</organism>
<dbReference type="AlphaFoldDB" id="A0A9P7GCT3"/>
<sequence>MSTTIALRRTAAAASSTGRALALLSARPQHVRTIATSTKEEVDPQLNGYPQLPFVSRQTLPALGWQDPLLRRNFGDTLHEEDEVLSMWGPDVPPVPPATATLHFLLAASAFVGAAFLIKSFSPEAPAIRREYPFSGLVTELGGLEENKARVESTEEK</sequence>